<dbReference type="EMBL" id="UINC01155838">
    <property type="protein sequence ID" value="SVD51926.1"/>
    <property type="molecule type" value="Genomic_DNA"/>
</dbReference>
<evidence type="ECO:0000259" key="1">
    <source>
        <dbReference type="PROSITE" id="PS51841"/>
    </source>
</evidence>
<dbReference type="Pfam" id="PF00932">
    <property type="entry name" value="LTD"/>
    <property type="match status" value="1"/>
</dbReference>
<sequence length="281" mass="31353">KDFPGMVKLMKNYIRTRRSFILKSAARDTKHPDQPTIEYAGSEGYPVNALRFRSSEFSDSSGEFAGMKWRLAEVDAPDAPPYDPSNPRQYEINADWESDMLSAFADTIALPSGLAKVGHWYRARVRMLDDTKRWSHWSEPFEFQAGEPDTLESLKAHLLLTELMYNAPAGPGFDYIELYNNSNTTTLDLSGMALSDGVRFVAPAGLTLAPGQYSLVIGHDDEAAFRAHYRLTKETNILGTYRGKLANNGETIQVLSAIDGTVLVTLNYDDEDNWPRAADGN</sequence>
<reference evidence="2" key="1">
    <citation type="submission" date="2018-05" db="EMBL/GenBank/DDBJ databases">
        <authorList>
            <person name="Lanie J.A."/>
            <person name="Ng W.-L."/>
            <person name="Kazmierczak K.M."/>
            <person name="Andrzejewski T.M."/>
            <person name="Davidsen T.M."/>
            <person name="Wayne K.J."/>
            <person name="Tettelin H."/>
            <person name="Glass J.I."/>
            <person name="Rusch D."/>
            <person name="Podicherti R."/>
            <person name="Tsui H.-C.T."/>
            <person name="Winkler M.E."/>
        </authorList>
    </citation>
    <scope>NUCLEOTIDE SEQUENCE</scope>
</reference>
<feature type="non-terminal residue" evidence="2">
    <location>
        <position position="1"/>
    </location>
</feature>
<accession>A0A382VZ85</accession>
<dbReference type="InterPro" id="IPR036415">
    <property type="entry name" value="Lamin_tail_dom_sf"/>
</dbReference>
<proteinExistence type="predicted"/>
<feature type="non-terminal residue" evidence="2">
    <location>
        <position position="281"/>
    </location>
</feature>
<organism evidence="2">
    <name type="scientific">marine metagenome</name>
    <dbReference type="NCBI Taxonomy" id="408172"/>
    <lineage>
        <taxon>unclassified sequences</taxon>
        <taxon>metagenomes</taxon>
        <taxon>ecological metagenomes</taxon>
    </lineage>
</organism>
<dbReference type="AlphaFoldDB" id="A0A382VZ85"/>
<dbReference type="SUPFAM" id="SSF74853">
    <property type="entry name" value="Lamin A/C globular tail domain"/>
    <property type="match status" value="1"/>
</dbReference>
<feature type="domain" description="LTD" evidence="1">
    <location>
        <begin position="146"/>
        <end position="259"/>
    </location>
</feature>
<protein>
    <recommendedName>
        <fullName evidence="1">LTD domain-containing protein</fullName>
    </recommendedName>
</protein>
<dbReference type="InterPro" id="IPR001322">
    <property type="entry name" value="Lamin_tail_dom"/>
</dbReference>
<dbReference type="PROSITE" id="PS51841">
    <property type="entry name" value="LTD"/>
    <property type="match status" value="1"/>
</dbReference>
<evidence type="ECO:0000313" key="2">
    <source>
        <dbReference type="EMBL" id="SVD51926.1"/>
    </source>
</evidence>
<name>A0A382VZ85_9ZZZZ</name>
<gene>
    <name evidence="2" type="ORF">METZ01_LOCUS404780</name>
</gene>